<evidence type="ECO:0000256" key="1">
    <source>
        <dbReference type="ARBA" id="ARBA00022490"/>
    </source>
</evidence>
<dbReference type="Gene3D" id="3.40.140.10">
    <property type="entry name" value="Cytidine Deaminase, domain 2"/>
    <property type="match status" value="1"/>
</dbReference>
<dbReference type="GO" id="GO:0006777">
    <property type="term" value="P:Mo-molybdopterin cofactor biosynthetic process"/>
    <property type="evidence" value="ECO:0007669"/>
    <property type="project" value="UniProtKB-UniRule"/>
</dbReference>
<dbReference type="PANTHER" id="PTHR30592">
    <property type="entry name" value="FORMATE DEHYDROGENASE"/>
    <property type="match status" value="1"/>
</dbReference>
<reference evidence="4 5" key="1">
    <citation type="submission" date="2018-10" db="EMBL/GenBank/DDBJ databases">
        <title>Xanthobacter tagetidis genome sequencing and assembly.</title>
        <authorList>
            <person name="Maclea K.S."/>
            <person name="Goen A.E."/>
            <person name="Fatima S.A."/>
        </authorList>
    </citation>
    <scope>NUCLEOTIDE SEQUENCE [LARGE SCALE GENOMIC DNA]</scope>
    <source>
        <strain evidence="4 5">ATCC 700314</strain>
    </source>
</reference>
<keyword evidence="2 3" id="KW-0501">Molybdenum cofactor biosynthesis</keyword>
<dbReference type="Pfam" id="PF02634">
    <property type="entry name" value="FdhD-NarQ"/>
    <property type="match status" value="1"/>
</dbReference>
<dbReference type="AlphaFoldDB" id="A0A3L7A3E3"/>
<keyword evidence="1 3" id="KW-0963">Cytoplasm</keyword>
<gene>
    <name evidence="3 4" type="primary">fdhD</name>
    <name evidence="4" type="ORF">D9R14_19005</name>
</gene>
<comment type="caution">
    <text evidence="4">The sequence shown here is derived from an EMBL/GenBank/DDBJ whole genome shotgun (WGS) entry which is preliminary data.</text>
</comment>
<proteinExistence type="inferred from homology"/>
<dbReference type="InterPro" id="IPR003786">
    <property type="entry name" value="FdhD"/>
</dbReference>
<comment type="caution">
    <text evidence="3">Lacks conserved residue(s) required for the propagation of feature annotation.</text>
</comment>
<dbReference type="Proteomes" id="UP000269692">
    <property type="component" value="Unassembled WGS sequence"/>
</dbReference>
<dbReference type="EMBL" id="RCTF01000019">
    <property type="protein sequence ID" value="RLP74450.1"/>
    <property type="molecule type" value="Genomic_DNA"/>
</dbReference>
<comment type="similarity">
    <text evidence="3">Belongs to the FdhD family.</text>
</comment>
<evidence type="ECO:0000313" key="4">
    <source>
        <dbReference type="EMBL" id="RLP74450.1"/>
    </source>
</evidence>
<dbReference type="GO" id="GO:0097163">
    <property type="term" value="F:sulfur carrier activity"/>
    <property type="evidence" value="ECO:0007669"/>
    <property type="project" value="UniProtKB-UniRule"/>
</dbReference>
<evidence type="ECO:0000256" key="2">
    <source>
        <dbReference type="ARBA" id="ARBA00023150"/>
    </source>
</evidence>
<evidence type="ECO:0000313" key="5">
    <source>
        <dbReference type="Proteomes" id="UP000269692"/>
    </source>
</evidence>
<comment type="function">
    <text evidence="3">Required for formate dehydrogenase (FDH) activity. Acts as a sulfur carrier protein that transfers sulfur from IscS to the molybdenum cofactor prior to its insertion into FDH.</text>
</comment>
<dbReference type="NCBIfam" id="TIGR00129">
    <property type="entry name" value="fdhD_narQ"/>
    <property type="match status" value="1"/>
</dbReference>
<dbReference type="PANTHER" id="PTHR30592:SF1">
    <property type="entry name" value="SULFUR CARRIER PROTEIN FDHD"/>
    <property type="match status" value="1"/>
</dbReference>
<comment type="subcellular location">
    <subcellularLocation>
        <location evidence="3">Cytoplasm</location>
    </subcellularLocation>
</comment>
<evidence type="ECO:0000256" key="3">
    <source>
        <dbReference type="HAMAP-Rule" id="MF_00187"/>
    </source>
</evidence>
<keyword evidence="4" id="KW-0808">Transferase</keyword>
<dbReference type="GO" id="GO:0016783">
    <property type="term" value="F:sulfurtransferase activity"/>
    <property type="evidence" value="ECO:0007669"/>
    <property type="project" value="InterPro"/>
</dbReference>
<dbReference type="PIRSF" id="PIRSF015626">
    <property type="entry name" value="FdhD"/>
    <property type="match status" value="1"/>
</dbReference>
<keyword evidence="5" id="KW-1185">Reference proteome</keyword>
<organism evidence="4 5">
    <name type="scientific">Xanthobacter tagetidis</name>
    <dbReference type="NCBI Taxonomy" id="60216"/>
    <lineage>
        <taxon>Bacteria</taxon>
        <taxon>Pseudomonadati</taxon>
        <taxon>Pseudomonadota</taxon>
        <taxon>Alphaproteobacteria</taxon>
        <taxon>Hyphomicrobiales</taxon>
        <taxon>Xanthobacteraceae</taxon>
        <taxon>Xanthobacter</taxon>
    </lineage>
</organism>
<protein>
    <recommendedName>
        <fullName evidence="3">Sulfur carrier protein FdhD</fullName>
    </recommendedName>
</protein>
<dbReference type="HAMAP" id="MF_00187">
    <property type="entry name" value="FdhD"/>
    <property type="match status" value="1"/>
</dbReference>
<dbReference type="InterPro" id="IPR016193">
    <property type="entry name" value="Cytidine_deaminase-like"/>
</dbReference>
<dbReference type="Gene3D" id="3.10.20.10">
    <property type="match status" value="1"/>
</dbReference>
<dbReference type="GO" id="GO:0005737">
    <property type="term" value="C:cytoplasm"/>
    <property type="evidence" value="ECO:0007669"/>
    <property type="project" value="UniProtKB-SubCell"/>
</dbReference>
<feature type="active site" description="Cysteine persulfide intermediate" evidence="3">
    <location>
        <position position="123"/>
    </location>
</feature>
<dbReference type="SUPFAM" id="SSF53927">
    <property type="entry name" value="Cytidine deaminase-like"/>
    <property type="match status" value="1"/>
</dbReference>
<dbReference type="OrthoDB" id="3197277at2"/>
<dbReference type="RefSeq" id="WP_121624923.1">
    <property type="nucleotide sequence ID" value="NZ_JACIIW010000003.1"/>
</dbReference>
<sequence length="290" mass="29850">MTDEPACPLPDDLPTPPPARRVARAQLRDGAVAEGMRAVPEETPVALTFNGTTHAVMMASPTDIADFALGFSLTEGIVGAAAEIESLDVIVVEEGIEARMWIAPEKMARLAARRRALAGPTGCGLCGVESLAEAVKPAAHVTAATRFTSAEVLAAMAAMAPAQALNHETRAVHGAAYYEPGAGLIALAEDVGRHNALDKLVGAAARLGLDPGRGLLLLTSRVSIEMVQKASVLGVGVIAAVSAPTSLAIRTAEAAGITLCAVVRADGFEIFTHPQRVALGPHEGQETHVA</sequence>
<accession>A0A3L7A3E3</accession>
<name>A0A3L7A3E3_9HYPH</name>